<evidence type="ECO:0000313" key="1">
    <source>
        <dbReference type="EMBL" id="DAF55838.1"/>
    </source>
</evidence>
<sequence>MSKQVISTINMSTCKPVNLSTKTKKIMATFLDKLKKRLQTWHEERADRMQNKRQARLDAEAREAVQVMEFNGELYVSVHGIPLFGQSDLSDDLTEAVASGRKAYKDWKEEKLWEQSGTTHGFIPC</sequence>
<reference evidence="1" key="1">
    <citation type="journal article" date="2021" name="Proc. Natl. Acad. Sci. U.S.A.">
        <title>A Catalog of Tens of Thousands of Viruses from Human Metagenomes Reveals Hidden Associations with Chronic Diseases.</title>
        <authorList>
            <person name="Tisza M.J."/>
            <person name="Buck C.B."/>
        </authorList>
    </citation>
    <scope>NUCLEOTIDE SEQUENCE</scope>
    <source>
        <strain evidence="1">CtDIL13</strain>
    </source>
</reference>
<name>A0A8S5SY17_9CAUD</name>
<proteinExistence type="predicted"/>
<protein>
    <submittedName>
        <fullName evidence="1">Uncharacterized protein</fullName>
    </submittedName>
</protein>
<organism evidence="1">
    <name type="scientific">Siphoviridae sp. ctDIL13</name>
    <dbReference type="NCBI Taxonomy" id="2827811"/>
    <lineage>
        <taxon>Viruses</taxon>
        <taxon>Duplodnaviria</taxon>
        <taxon>Heunggongvirae</taxon>
        <taxon>Uroviricota</taxon>
        <taxon>Caudoviricetes</taxon>
    </lineage>
</organism>
<dbReference type="EMBL" id="BK032701">
    <property type="protein sequence ID" value="DAF55838.1"/>
    <property type="molecule type" value="Genomic_DNA"/>
</dbReference>
<accession>A0A8S5SY17</accession>